<dbReference type="PANTHER" id="PTHR45453:SF1">
    <property type="entry name" value="PHOSPHATE REGULON SENSOR PROTEIN PHOR"/>
    <property type="match status" value="1"/>
</dbReference>
<dbReference type="EC" id="2.7.13.3" evidence="3"/>
<dbReference type="Gene3D" id="3.30.450.20">
    <property type="entry name" value="PAS domain"/>
    <property type="match status" value="1"/>
</dbReference>
<dbReference type="Proteomes" id="UP000184310">
    <property type="component" value="Unassembled WGS sequence"/>
</dbReference>
<dbReference type="SUPFAM" id="SSF47384">
    <property type="entry name" value="Homodimeric domain of signal transducing histidine kinase"/>
    <property type="match status" value="1"/>
</dbReference>
<dbReference type="PANTHER" id="PTHR45453">
    <property type="entry name" value="PHOSPHATE REGULON SENSOR PROTEIN PHOR"/>
    <property type="match status" value="1"/>
</dbReference>
<dbReference type="CDD" id="cd00075">
    <property type="entry name" value="HATPase"/>
    <property type="match status" value="1"/>
</dbReference>
<evidence type="ECO:0000259" key="10">
    <source>
        <dbReference type="PROSITE" id="PS50109"/>
    </source>
</evidence>
<dbReference type="EMBL" id="FQZB01000009">
    <property type="protein sequence ID" value="SHJ56671.1"/>
    <property type="molecule type" value="Genomic_DNA"/>
</dbReference>
<feature type="domain" description="Histidine kinase" evidence="10">
    <location>
        <begin position="352"/>
        <end position="566"/>
    </location>
</feature>
<dbReference type="RefSeq" id="WP_072987050.1">
    <property type="nucleotide sequence ID" value="NZ_FQZB01000009.1"/>
</dbReference>
<feature type="transmembrane region" description="Helical" evidence="9">
    <location>
        <begin position="157"/>
        <end position="176"/>
    </location>
</feature>
<keyword evidence="14" id="KW-1185">Reference proteome</keyword>
<evidence type="ECO:0000256" key="2">
    <source>
        <dbReference type="ARBA" id="ARBA00004370"/>
    </source>
</evidence>
<dbReference type="NCBIfam" id="TIGR00229">
    <property type="entry name" value="sensory_box"/>
    <property type="match status" value="1"/>
</dbReference>
<dbReference type="InterPro" id="IPR035965">
    <property type="entry name" value="PAS-like_dom_sf"/>
</dbReference>
<dbReference type="OrthoDB" id="9813151at2"/>
<dbReference type="InterPro" id="IPR036890">
    <property type="entry name" value="HATPase_C_sf"/>
</dbReference>
<evidence type="ECO:0000259" key="11">
    <source>
        <dbReference type="PROSITE" id="PS50112"/>
    </source>
</evidence>
<dbReference type="InterPro" id="IPR004358">
    <property type="entry name" value="Sig_transdc_His_kin-like_C"/>
</dbReference>
<dbReference type="Pfam" id="PF00512">
    <property type="entry name" value="HisKA"/>
    <property type="match status" value="1"/>
</dbReference>
<reference evidence="13 14" key="1">
    <citation type="submission" date="2016-11" db="EMBL/GenBank/DDBJ databases">
        <authorList>
            <person name="Jaros S."/>
            <person name="Januszkiewicz K."/>
            <person name="Wedrychowicz H."/>
        </authorList>
    </citation>
    <scope>NUCLEOTIDE SEQUENCE [LARGE SCALE GENOMIC DNA]</scope>
    <source>
        <strain evidence="13 14">DSM 21758</strain>
    </source>
</reference>
<name>A0A1M6KCI7_9CLOT</name>
<evidence type="ECO:0000313" key="13">
    <source>
        <dbReference type="EMBL" id="SHJ56671.1"/>
    </source>
</evidence>
<comment type="subcellular location">
    <subcellularLocation>
        <location evidence="2">Membrane</location>
    </subcellularLocation>
</comment>
<evidence type="ECO:0000256" key="5">
    <source>
        <dbReference type="ARBA" id="ARBA00022679"/>
    </source>
</evidence>
<dbReference type="InterPro" id="IPR003661">
    <property type="entry name" value="HisK_dim/P_dom"/>
</dbReference>
<keyword evidence="5" id="KW-0808">Transferase</keyword>
<dbReference type="SUPFAM" id="SSF55874">
    <property type="entry name" value="ATPase domain of HSP90 chaperone/DNA topoisomerase II/histidine kinase"/>
    <property type="match status" value="1"/>
</dbReference>
<keyword evidence="7" id="KW-0902">Two-component regulatory system</keyword>
<dbReference type="STRING" id="1121302.SAMN02745163_02158"/>
<evidence type="ECO:0000256" key="3">
    <source>
        <dbReference type="ARBA" id="ARBA00012438"/>
    </source>
</evidence>
<evidence type="ECO:0000256" key="1">
    <source>
        <dbReference type="ARBA" id="ARBA00000085"/>
    </source>
</evidence>
<protein>
    <recommendedName>
        <fullName evidence="3">histidine kinase</fullName>
        <ecNumber evidence="3">2.7.13.3</ecNumber>
    </recommendedName>
</protein>
<dbReference type="FunFam" id="3.30.565.10:FF:000006">
    <property type="entry name" value="Sensor histidine kinase WalK"/>
    <property type="match status" value="1"/>
</dbReference>
<keyword evidence="8 9" id="KW-0472">Membrane</keyword>
<feature type="domain" description="PAS" evidence="11">
    <location>
        <begin position="235"/>
        <end position="275"/>
    </location>
</feature>
<dbReference type="CDD" id="cd00082">
    <property type="entry name" value="HisKA"/>
    <property type="match status" value="1"/>
</dbReference>
<evidence type="ECO:0000256" key="7">
    <source>
        <dbReference type="ARBA" id="ARBA00023012"/>
    </source>
</evidence>
<dbReference type="Gene3D" id="6.10.340.10">
    <property type="match status" value="1"/>
</dbReference>
<dbReference type="SMART" id="SM00388">
    <property type="entry name" value="HisKA"/>
    <property type="match status" value="1"/>
</dbReference>
<accession>A0A1M6KCI7</accession>
<dbReference type="PROSITE" id="PS50109">
    <property type="entry name" value="HIS_KIN"/>
    <property type="match status" value="1"/>
</dbReference>
<dbReference type="PROSITE" id="PS50112">
    <property type="entry name" value="PAS"/>
    <property type="match status" value="1"/>
</dbReference>
<evidence type="ECO:0000256" key="8">
    <source>
        <dbReference type="ARBA" id="ARBA00023136"/>
    </source>
</evidence>
<keyword evidence="6 13" id="KW-0418">Kinase</keyword>
<organism evidence="13 14">
    <name type="scientific">Clostridium cavendishii DSM 21758</name>
    <dbReference type="NCBI Taxonomy" id="1121302"/>
    <lineage>
        <taxon>Bacteria</taxon>
        <taxon>Bacillati</taxon>
        <taxon>Bacillota</taxon>
        <taxon>Clostridia</taxon>
        <taxon>Eubacteriales</taxon>
        <taxon>Clostridiaceae</taxon>
        <taxon>Clostridium</taxon>
    </lineage>
</organism>
<dbReference type="CDD" id="cd06225">
    <property type="entry name" value="HAMP"/>
    <property type="match status" value="1"/>
</dbReference>
<evidence type="ECO:0000256" key="6">
    <source>
        <dbReference type="ARBA" id="ARBA00022777"/>
    </source>
</evidence>
<dbReference type="GO" id="GO:0016036">
    <property type="term" value="P:cellular response to phosphate starvation"/>
    <property type="evidence" value="ECO:0007669"/>
    <property type="project" value="TreeGrafter"/>
</dbReference>
<dbReference type="Gene3D" id="3.30.565.10">
    <property type="entry name" value="Histidine kinase-like ATPase, C-terminal domain"/>
    <property type="match status" value="1"/>
</dbReference>
<feature type="domain" description="HAMP" evidence="12">
    <location>
        <begin position="178"/>
        <end position="230"/>
    </location>
</feature>
<evidence type="ECO:0000256" key="9">
    <source>
        <dbReference type="SAM" id="Phobius"/>
    </source>
</evidence>
<dbReference type="GO" id="GO:0005886">
    <property type="term" value="C:plasma membrane"/>
    <property type="evidence" value="ECO:0007669"/>
    <property type="project" value="TreeGrafter"/>
</dbReference>
<dbReference type="InterPro" id="IPR000014">
    <property type="entry name" value="PAS"/>
</dbReference>
<dbReference type="PRINTS" id="PR00344">
    <property type="entry name" value="BCTRLSENSOR"/>
</dbReference>
<dbReference type="FunFam" id="1.10.287.130:FF:000001">
    <property type="entry name" value="Two-component sensor histidine kinase"/>
    <property type="match status" value="1"/>
</dbReference>
<dbReference type="CDD" id="cd00130">
    <property type="entry name" value="PAS"/>
    <property type="match status" value="1"/>
</dbReference>
<dbReference type="PROSITE" id="PS50885">
    <property type="entry name" value="HAMP"/>
    <property type="match status" value="1"/>
</dbReference>
<dbReference type="SUPFAM" id="SSF158472">
    <property type="entry name" value="HAMP domain-like"/>
    <property type="match status" value="1"/>
</dbReference>
<gene>
    <name evidence="13" type="ORF">SAMN02745163_02158</name>
</gene>
<keyword evidence="4" id="KW-0597">Phosphoprotein</keyword>
<sequence length="568" mass="65009">MKKKIIISVIITIAFSLIVLTSCFIAISNYQYIDSIKSSLAHYNILLEETILDESKDNNQRFDAIKRLGEDIRFSYINKDGKVIYDTDTELDKLDNHQNREEIVMAKKTGSGTSVRYSKTLNKNMVYCASKLRDGSIVRTSVPMNNVKIFQNENIKYYLIILVFVIILSILLSIKLTKMIIAPVKELQFITSRIAKGELDRRVNIRSVDELDSLGKTFNNMADQLNHTMDELIDKQNRLQAILKSMDSGVIAVDRLHRVIMINPYAKKIFGIEKDIIGEQLIDHIRDFEFDSVFDSSDDYKEIKIIWPKERELRIRTAEIINGTEHMGTVAVVQDITDIKKLENMRSQFVANVSHELKTPLTSIKGFAETLKYVDDEVNKEKFLNIINEEAERLTRLINDILTLSNIEQNSVPVKEWFLPEDIIDNVYTLMKIEAEKKNINFVLVKNSNVEIKGDPDKFKQMIINLVENAIKYSEEKDSVTVKTEFVSGKVIITVDDTGPGIPERDLSRIFERFYRVDKARSRSKGGTGLGLAIVKHIVKSFNGNIDVYSKLGEGTKFVVSIKAKKKK</sequence>
<feature type="transmembrane region" description="Helical" evidence="9">
    <location>
        <begin position="6"/>
        <end position="27"/>
    </location>
</feature>
<dbReference type="InterPro" id="IPR036097">
    <property type="entry name" value="HisK_dim/P_sf"/>
</dbReference>
<dbReference type="InterPro" id="IPR005467">
    <property type="entry name" value="His_kinase_dom"/>
</dbReference>
<evidence type="ECO:0000259" key="12">
    <source>
        <dbReference type="PROSITE" id="PS50885"/>
    </source>
</evidence>
<dbReference type="GO" id="GO:0004721">
    <property type="term" value="F:phosphoprotein phosphatase activity"/>
    <property type="evidence" value="ECO:0007669"/>
    <property type="project" value="TreeGrafter"/>
</dbReference>
<proteinExistence type="predicted"/>
<dbReference type="InterPro" id="IPR050351">
    <property type="entry name" value="BphY/WalK/GraS-like"/>
</dbReference>
<dbReference type="InterPro" id="IPR003594">
    <property type="entry name" value="HATPase_dom"/>
</dbReference>
<comment type="catalytic activity">
    <reaction evidence="1">
        <text>ATP + protein L-histidine = ADP + protein N-phospho-L-histidine.</text>
        <dbReference type="EC" id="2.7.13.3"/>
    </reaction>
</comment>
<dbReference type="Pfam" id="PF00672">
    <property type="entry name" value="HAMP"/>
    <property type="match status" value="1"/>
</dbReference>
<dbReference type="Pfam" id="PF13188">
    <property type="entry name" value="PAS_8"/>
    <property type="match status" value="1"/>
</dbReference>
<dbReference type="SMART" id="SM00387">
    <property type="entry name" value="HATPase_c"/>
    <property type="match status" value="1"/>
</dbReference>
<evidence type="ECO:0000256" key="4">
    <source>
        <dbReference type="ARBA" id="ARBA00022553"/>
    </source>
</evidence>
<dbReference type="Pfam" id="PF02518">
    <property type="entry name" value="HATPase_c"/>
    <property type="match status" value="1"/>
</dbReference>
<dbReference type="SMART" id="SM00091">
    <property type="entry name" value="PAS"/>
    <property type="match status" value="1"/>
</dbReference>
<dbReference type="AlphaFoldDB" id="A0A1M6KCI7"/>
<dbReference type="SUPFAM" id="SSF55785">
    <property type="entry name" value="PYP-like sensor domain (PAS domain)"/>
    <property type="match status" value="1"/>
</dbReference>
<dbReference type="SMART" id="SM00304">
    <property type="entry name" value="HAMP"/>
    <property type="match status" value="1"/>
</dbReference>
<keyword evidence="9" id="KW-0812">Transmembrane</keyword>
<dbReference type="GO" id="GO:0000155">
    <property type="term" value="F:phosphorelay sensor kinase activity"/>
    <property type="evidence" value="ECO:0007669"/>
    <property type="project" value="InterPro"/>
</dbReference>
<evidence type="ECO:0000313" key="14">
    <source>
        <dbReference type="Proteomes" id="UP000184310"/>
    </source>
</evidence>
<keyword evidence="9" id="KW-1133">Transmembrane helix</keyword>
<dbReference type="Gene3D" id="1.10.287.130">
    <property type="match status" value="1"/>
</dbReference>
<dbReference type="InterPro" id="IPR003660">
    <property type="entry name" value="HAMP_dom"/>
</dbReference>
<dbReference type="PROSITE" id="PS51257">
    <property type="entry name" value="PROKAR_LIPOPROTEIN"/>
    <property type="match status" value="1"/>
</dbReference>